<keyword evidence="6 11" id="KW-0812">Transmembrane</keyword>
<dbReference type="Proteomes" id="UP000694845">
    <property type="component" value="Unplaced"/>
</dbReference>
<dbReference type="Pfam" id="PF04622">
    <property type="entry name" value="ERG2_Sigma1R"/>
    <property type="match status" value="1"/>
</dbReference>
<sequence length="230" mass="25905">MERASFSSAMKYKSAAKVSFSSLVVLGLSIVGIHYWMETKSYLLDDQTLARIAEKYVGLPHQEAFDKVHAELMESYPGHILPPEEAQWMFVNAGGWKGAMCMIHASITEYVIFFGTAVDTVGHSGRYWANISDTVLTGTFRQWSEGTTVSQVFHPGDTILHVWGDVTMVQWSEGTWMVEYGRGFLPSTLPFTFSDTIFSTQDIWGLLKILGLYIRLLCRELACYMGELVD</sequence>
<proteinExistence type="inferred from homology"/>
<evidence type="ECO:0000313" key="13">
    <source>
        <dbReference type="RefSeq" id="XP_022090054.1"/>
    </source>
</evidence>
<evidence type="ECO:0000256" key="7">
    <source>
        <dbReference type="ARBA" id="ARBA00022824"/>
    </source>
</evidence>
<dbReference type="GO" id="GO:0005789">
    <property type="term" value="C:endoplasmic reticulum membrane"/>
    <property type="evidence" value="ECO:0007669"/>
    <property type="project" value="UniProtKB-SubCell"/>
</dbReference>
<evidence type="ECO:0000256" key="5">
    <source>
        <dbReference type="ARBA" id="ARBA00020208"/>
    </source>
</evidence>
<evidence type="ECO:0000256" key="4">
    <source>
        <dbReference type="ARBA" id="ARBA00007141"/>
    </source>
</evidence>
<dbReference type="GO" id="GO:0005637">
    <property type="term" value="C:nuclear inner membrane"/>
    <property type="evidence" value="ECO:0007669"/>
    <property type="project" value="UniProtKB-SubCell"/>
</dbReference>
<keyword evidence="9 11" id="KW-0472">Membrane</keyword>
<evidence type="ECO:0000256" key="9">
    <source>
        <dbReference type="ARBA" id="ARBA00023136"/>
    </source>
</evidence>
<dbReference type="InterPro" id="IPR006716">
    <property type="entry name" value="ERG2_sigma1_rcpt-like"/>
</dbReference>
<name>A0A8B7Y9Y3_ACAPL</name>
<gene>
    <name evidence="13" type="primary">LOC110978970</name>
</gene>
<evidence type="ECO:0000256" key="8">
    <source>
        <dbReference type="ARBA" id="ARBA00022989"/>
    </source>
</evidence>
<dbReference type="AlphaFoldDB" id="A0A8B7Y9Y3"/>
<dbReference type="PANTHER" id="PTHR10868:SF1">
    <property type="entry name" value="SIGMA NON-OPIOID INTRACELLULAR RECEPTOR 1"/>
    <property type="match status" value="1"/>
</dbReference>
<evidence type="ECO:0000256" key="1">
    <source>
        <dbReference type="ARBA" id="ARBA00004540"/>
    </source>
</evidence>
<keyword evidence="12" id="KW-1185">Reference proteome</keyword>
<keyword evidence="8 11" id="KW-1133">Transmembrane helix</keyword>
<accession>A0A8B7Y9Y3</accession>
<evidence type="ECO:0000256" key="11">
    <source>
        <dbReference type="RuleBase" id="RU368083"/>
    </source>
</evidence>
<evidence type="ECO:0000256" key="10">
    <source>
        <dbReference type="ARBA" id="ARBA00033467"/>
    </source>
</evidence>
<evidence type="ECO:0000256" key="6">
    <source>
        <dbReference type="ARBA" id="ARBA00022692"/>
    </source>
</evidence>
<protein>
    <recommendedName>
        <fullName evidence="5">Sigma non-opioid intracellular receptor 1</fullName>
    </recommendedName>
    <alternativeName>
        <fullName evidence="10">Sigma 1-type opioid receptor</fullName>
    </alternativeName>
</protein>
<evidence type="ECO:0000256" key="2">
    <source>
        <dbReference type="ARBA" id="ARBA00004586"/>
    </source>
</evidence>
<keyword evidence="7" id="KW-0256">Endoplasmic reticulum</keyword>
<reference evidence="13" key="1">
    <citation type="submission" date="2025-08" db="UniProtKB">
        <authorList>
            <consortium name="RefSeq"/>
        </authorList>
    </citation>
    <scope>IDENTIFICATION</scope>
</reference>
<dbReference type="RefSeq" id="XP_022090054.1">
    <property type="nucleotide sequence ID" value="XM_022234362.1"/>
</dbReference>
<dbReference type="GO" id="GO:0005640">
    <property type="term" value="C:nuclear outer membrane"/>
    <property type="evidence" value="ECO:0007669"/>
    <property type="project" value="UniProtKB-SubCell"/>
</dbReference>
<organism evidence="12 13">
    <name type="scientific">Acanthaster planci</name>
    <name type="common">Crown-of-thorns starfish</name>
    <dbReference type="NCBI Taxonomy" id="133434"/>
    <lineage>
        <taxon>Eukaryota</taxon>
        <taxon>Metazoa</taxon>
        <taxon>Echinodermata</taxon>
        <taxon>Eleutherozoa</taxon>
        <taxon>Asterozoa</taxon>
        <taxon>Asteroidea</taxon>
        <taxon>Valvatacea</taxon>
        <taxon>Valvatida</taxon>
        <taxon>Acanthasteridae</taxon>
        <taxon>Acanthaster</taxon>
    </lineage>
</organism>
<comment type="subcellular location">
    <subcellularLocation>
        <location evidence="2">Endoplasmic reticulum membrane</location>
    </subcellularLocation>
    <subcellularLocation>
        <location evidence="1">Nucleus inner membrane</location>
    </subcellularLocation>
    <subcellularLocation>
        <location evidence="3">Nucleus outer membrane</location>
    </subcellularLocation>
</comment>
<evidence type="ECO:0000256" key="3">
    <source>
        <dbReference type="ARBA" id="ARBA00004649"/>
    </source>
</evidence>
<dbReference type="PANTHER" id="PTHR10868">
    <property type="entry name" value="SIGMA 1-TYPE OPIOID RECEPTOR-RELATED"/>
    <property type="match status" value="1"/>
</dbReference>
<feature type="transmembrane region" description="Helical" evidence="11">
    <location>
        <begin position="20"/>
        <end position="37"/>
    </location>
</feature>
<comment type="similarity">
    <text evidence="4 11">Belongs to the ERG2 family.</text>
</comment>
<dbReference type="OrthoDB" id="347124at2759"/>
<dbReference type="KEGG" id="aplc:110978970"/>
<dbReference type="GeneID" id="110978970"/>
<evidence type="ECO:0000313" key="12">
    <source>
        <dbReference type="Proteomes" id="UP000694845"/>
    </source>
</evidence>